<feature type="non-terminal residue" evidence="3">
    <location>
        <position position="513"/>
    </location>
</feature>
<accession>A0A0N8K373</accession>
<dbReference type="Pfam" id="PF00621">
    <property type="entry name" value="RhoGEF"/>
    <property type="match status" value="1"/>
</dbReference>
<dbReference type="PANTHER" id="PTHR46944">
    <property type="entry name" value="RHO GUANINE NUCLEOTIDE EXCHANGE FACTOR 33"/>
    <property type="match status" value="1"/>
</dbReference>
<protein>
    <recommendedName>
        <fullName evidence="2">DH domain-containing protein</fullName>
    </recommendedName>
</protein>
<dbReference type="InterPro" id="IPR000219">
    <property type="entry name" value="DH_dom"/>
</dbReference>
<dbReference type="Gene3D" id="1.20.900.10">
    <property type="entry name" value="Dbl homology (DH) domain"/>
    <property type="match status" value="1"/>
</dbReference>
<feature type="region of interest" description="Disordered" evidence="1">
    <location>
        <begin position="400"/>
        <end position="451"/>
    </location>
</feature>
<gene>
    <name evidence="3" type="ORF">Z043_100670</name>
</gene>
<feature type="domain" description="DH" evidence="2">
    <location>
        <begin position="157"/>
        <end position="236"/>
    </location>
</feature>
<dbReference type="PROSITE" id="PS50010">
    <property type="entry name" value="DH_2"/>
    <property type="match status" value="1"/>
</dbReference>
<feature type="region of interest" description="Disordered" evidence="1">
    <location>
        <begin position="482"/>
        <end position="513"/>
    </location>
</feature>
<proteinExistence type="predicted"/>
<dbReference type="InterPro" id="IPR042849">
    <property type="entry name" value="ARHGEF33"/>
</dbReference>
<dbReference type="GO" id="GO:0005085">
    <property type="term" value="F:guanyl-nucleotide exchange factor activity"/>
    <property type="evidence" value="ECO:0007669"/>
    <property type="project" value="InterPro"/>
</dbReference>
<comment type="caution">
    <text evidence="3">The sequence shown here is derived from an EMBL/GenBank/DDBJ whole genome shotgun (WGS) entry which is preliminary data.</text>
</comment>
<dbReference type="SUPFAM" id="SSF48065">
    <property type="entry name" value="DBL homology domain (DH-domain)"/>
    <property type="match status" value="1"/>
</dbReference>
<reference evidence="3 4" key="1">
    <citation type="submission" date="2015-08" db="EMBL/GenBank/DDBJ databases">
        <title>The genome of the Asian arowana (Scleropages formosus).</title>
        <authorList>
            <person name="Tan M.H."/>
            <person name="Gan H.M."/>
            <person name="Croft L.J."/>
            <person name="Austin C.M."/>
        </authorList>
    </citation>
    <scope>NUCLEOTIDE SEQUENCE [LARGE SCALE GENOMIC DNA]</scope>
    <source>
        <strain evidence="3">Aro1</strain>
    </source>
</reference>
<dbReference type="PANTHER" id="PTHR46944:SF1">
    <property type="entry name" value="RHO GUANINE NUCLEOTIDE EXCHANGE FACTOR 33"/>
    <property type="match status" value="1"/>
</dbReference>
<organism evidence="3 4">
    <name type="scientific">Scleropages formosus</name>
    <name type="common">Asian bonytongue</name>
    <name type="synonym">Osteoglossum formosum</name>
    <dbReference type="NCBI Taxonomy" id="113540"/>
    <lineage>
        <taxon>Eukaryota</taxon>
        <taxon>Metazoa</taxon>
        <taxon>Chordata</taxon>
        <taxon>Craniata</taxon>
        <taxon>Vertebrata</taxon>
        <taxon>Euteleostomi</taxon>
        <taxon>Actinopterygii</taxon>
        <taxon>Neopterygii</taxon>
        <taxon>Teleostei</taxon>
        <taxon>Osteoglossocephala</taxon>
        <taxon>Osteoglossomorpha</taxon>
        <taxon>Osteoglossiformes</taxon>
        <taxon>Osteoglossidae</taxon>
        <taxon>Scleropages</taxon>
    </lineage>
</organism>
<evidence type="ECO:0000259" key="2">
    <source>
        <dbReference type="PROSITE" id="PS50010"/>
    </source>
</evidence>
<evidence type="ECO:0000313" key="3">
    <source>
        <dbReference type="EMBL" id="KPP79737.1"/>
    </source>
</evidence>
<evidence type="ECO:0000313" key="4">
    <source>
        <dbReference type="Proteomes" id="UP000034805"/>
    </source>
</evidence>
<dbReference type="EMBL" id="JARO02000137">
    <property type="protein sequence ID" value="KPP79737.1"/>
    <property type="molecule type" value="Genomic_DNA"/>
</dbReference>
<sequence length="513" mass="57422">MVSELKTVFSSALLELNQIKDSDTCLQEDLRETKQTCEKRTRHLEALVYSLKEELIEVRCQLLQLRCDQQKLQQSLKMSCIRGLGPQRNCCGCSMDREAHCDGLLLHCYLQGGCAGWHPHTGTFVIPNVPSRTAELTSAVTTSCGSDVPYASPCEGRRMQVTLELLHSEQEYVKTLNQLLEKYRMLSALEKEQDSHEKFLNYTEQLLRQHRLFRNELEDCLTRGHGLDRVADAFAKLMCQDESELQWTRRDHGDYDLLEERKRVLWQLLSRCHDLLEEASLGTLKEAAGCRSVSPHELHSARKNCSPADATHHLCVPHHVQHTFFPATANPDRKEGMSASGQGFLLRLKPSGEQACGQERPDIRENVADGDTDQEDFGNTSVFDYSSVTSCSPDGTYEMGAKAGEEGLGIPGRGNLSDGDTDSQVPVLLKPSHTPSSPLEHGTSAEASSCPRWQVPRVSQEHGVAKNISHSPSRTFRITWDESFKQGDFPPPNECKKSGRQSASKLAQVGRYQ</sequence>
<name>A0A0N8K373_SCLFO</name>
<evidence type="ECO:0000256" key="1">
    <source>
        <dbReference type="SAM" id="MobiDB-lite"/>
    </source>
</evidence>
<dbReference type="Proteomes" id="UP000034805">
    <property type="component" value="Unassembled WGS sequence"/>
</dbReference>
<dbReference type="InterPro" id="IPR035899">
    <property type="entry name" value="DBL_dom_sf"/>
</dbReference>
<dbReference type="AlphaFoldDB" id="A0A0N8K373"/>